<accession>A0ABW2PG04</accession>
<protein>
    <recommendedName>
        <fullName evidence="4">Mycothiol system anti-sigma-R factor</fullName>
    </recommendedName>
</protein>
<reference evidence="3" key="1">
    <citation type="journal article" date="2019" name="Int. J. Syst. Evol. Microbiol.">
        <title>The Global Catalogue of Microorganisms (GCM) 10K type strain sequencing project: providing services to taxonomists for standard genome sequencing and annotation.</title>
        <authorList>
            <consortium name="The Broad Institute Genomics Platform"/>
            <consortium name="The Broad Institute Genome Sequencing Center for Infectious Disease"/>
            <person name="Wu L."/>
            <person name="Ma J."/>
        </authorList>
    </citation>
    <scope>NUCLEOTIDE SEQUENCE [LARGE SCALE GENOMIC DNA]</scope>
    <source>
        <strain evidence="3">CECT 7649</strain>
    </source>
</reference>
<comment type="caution">
    <text evidence="2">The sequence shown here is derived from an EMBL/GenBank/DDBJ whole genome shotgun (WGS) entry which is preliminary data.</text>
</comment>
<feature type="region of interest" description="Disordered" evidence="1">
    <location>
        <begin position="68"/>
        <end position="124"/>
    </location>
</feature>
<organism evidence="2 3">
    <name type="scientific">Sphaerisporangium rhizosphaerae</name>
    <dbReference type="NCBI Taxonomy" id="2269375"/>
    <lineage>
        <taxon>Bacteria</taxon>
        <taxon>Bacillati</taxon>
        <taxon>Actinomycetota</taxon>
        <taxon>Actinomycetes</taxon>
        <taxon>Streptosporangiales</taxon>
        <taxon>Streptosporangiaceae</taxon>
        <taxon>Sphaerisporangium</taxon>
    </lineage>
</organism>
<evidence type="ECO:0000256" key="1">
    <source>
        <dbReference type="SAM" id="MobiDB-lite"/>
    </source>
</evidence>
<dbReference type="RefSeq" id="WP_380832573.1">
    <property type="nucleotide sequence ID" value="NZ_JBHTCG010000075.1"/>
</dbReference>
<name>A0ABW2PG04_9ACTN</name>
<keyword evidence="3" id="KW-1185">Reference proteome</keyword>
<feature type="compositionally biased region" description="Basic residues" evidence="1">
    <location>
        <begin position="88"/>
        <end position="99"/>
    </location>
</feature>
<evidence type="ECO:0008006" key="4">
    <source>
        <dbReference type="Google" id="ProtNLM"/>
    </source>
</evidence>
<dbReference type="EMBL" id="JBHTCG010000075">
    <property type="protein sequence ID" value="MFC7388453.1"/>
    <property type="molecule type" value="Genomic_DNA"/>
</dbReference>
<proteinExistence type="predicted"/>
<dbReference type="Proteomes" id="UP001596496">
    <property type="component" value="Unassembled WGS sequence"/>
</dbReference>
<evidence type="ECO:0000313" key="2">
    <source>
        <dbReference type="EMBL" id="MFC7388453.1"/>
    </source>
</evidence>
<sequence>MDQPTQGHATIRYTAAQIRDMVTHLEGCEQCCGDDAEIRASLHDEGLPPAELEEYIRVTQWVTRIAANQQPGGCPGQIRRPSPPPAKAGRRVSLRRRPTSGHDPERTRACTPGSARSPAPAPPR</sequence>
<evidence type="ECO:0000313" key="3">
    <source>
        <dbReference type="Proteomes" id="UP001596496"/>
    </source>
</evidence>
<gene>
    <name evidence="2" type="ORF">ACFQSB_40050</name>
</gene>